<dbReference type="SUPFAM" id="SSF47413">
    <property type="entry name" value="lambda repressor-like DNA-binding domains"/>
    <property type="match status" value="1"/>
</dbReference>
<protein>
    <submittedName>
        <fullName evidence="2">Transcriptional regulator with XRE-family HTH domain</fullName>
    </submittedName>
</protein>
<dbReference type="Gene3D" id="1.10.260.40">
    <property type="entry name" value="lambda repressor-like DNA-binding domains"/>
    <property type="match status" value="1"/>
</dbReference>
<dbReference type="InterPro" id="IPR010982">
    <property type="entry name" value="Lambda_DNA-bd_dom_sf"/>
</dbReference>
<dbReference type="SMART" id="SM00530">
    <property type="entry name" value="HTH_XRE"/>
    <property type="match status" value="1"/>
</dbReference>
<keyword evidence="3" id="KW-1185">Reference proteome</keyword>
<sequence>MQKLINTFDFGANLRRLRRRYELTQDQLVARLNLQGIDISRSKYSRYETGELNVPIDTIRTLQKIYQCPYEDFFDDEK</sequence>
<feature type="domain" description="HTH cro/C1-type" evidence="1">
    <location>
        <begin position="14"/>
        <end position="73"/>
    </location>
</feature>
<dbReference type="GO" id="GO:0003677">
    <property type="term" value="F:DNA binding"/>
    <property type="evidence" value="ECO:0007669"/>
    <property type="project" value="InterPro"/>
</dbReference>
<dbReference type="EMBL" id="JACHFW010000003">
    <property type="protein sequence ID" value="MBB5264161.1"/>
    <property type="molecule type" value="Genomic_DNA"/>
</dbReference>
<dbReference type="CDD" id="cd00093">
    <property type="entry name" value="HTH_XRE"/>
    <property type="match status" value="1"/>
</dbReference>
<evidence type="ECO:0000313" key="3">
    <source>
        <dbReference type="Proteomes" id="UP000543642"/>
    </source>
</evidence>
<evidence type="ECO:0000259" key="1">
    <source>
        <dbReference type="PROSITE" id="PS50943"/>
    </source>
</evidence>
<organism evidence="2 3">
    <name type="scientific">Catenibacillus scindens</name>
    <dbReference type="NCBI Taxonomy" id="673271"/>
    <lineage>
        <taxon>Bacteria</taxon>
        <taxon>Bacillati</taxon>
        <taxon>Bacillota</taxon>
        <taxon>Clostridia</taxon>
        <taxon>Lachnospirales</taxon>
        <taxon>Lachnospiraceae</taxon>
        <taxon>Catenibacillus</taxon>
    </lineage>
</organism>
<reference evidence="2 3" key="1">
    <citation type="submission" date="2020-08" db="EMBL/GenBank/DDBJ databases">
        <title>Genomic Encyclopedia of Type Strains, Phase IV (KMG-IV): sequencing the most valuable type-strain genomes for metagenomic binning, comparative biology and taxonomic classification.</title>
        <authorList>
            <person name="Goeker M."/>
        </authorList>
    </citation>
    <scope>NUCLEOTIDE SEQUENCE [LARGE SCALE GENOMIC DNA]</scope>
    <source>
        <strain evidence="2 3">DSM 106146</strain>
    </source>
</reference>
<dbReference type="Proteomes" id="UP000543642">
    <property type="component" value="Unassembled WGS sequence"/>
</dbReference>
<dbReference type="PROSITE" id="PS50943">
    <property type="entry name" value="HTH_CROC1"/>
    <property type="match status" value="1"/>
</dbReference>
<comment type="caution">
    <text evidence="2">The sequence shown here is derived from an EMBL/GenBank/DDBJ whole genome shotgun (WGS) entry which is preliminary data.</text>
</comment>
<dbReference type="AlphaFoldDB" id="A0A7W8M5A8"/>
<evidence type="ECO:0000313" key="2">
    <source>
        <dbReference type="EMBL" id="MBB5264161.1"/>
    </source>
</evidence>
<dbReference type="Pfam" id="PF13560">
    <property type="entry name" value="HTH_31"/>
    <property type="match status" value="1"/>
</dbReference>
<dbReference type="RefSeq" id="WP_183772587.1">
    <property type="nucleotide sequence ID" value="NZ_JACHFW010000003.1"/>
</dbReference>
<gene>
    <name evidence="2" type="ORF">HNP82_001266</name>
</gene>
<dbReference type="InterPro" id="IPR001387">
    <property type="entry name" value="Cro/C1-type_HTH"/>
</dbReference>
<accession>A0A7W8M5A8</accession>
<proteinExistence type="predicted"/>
<name>A0A7W8M5A8_9FIRM</name>